<organism evidence="1 2">
    <name type="scientific">Cinara cedri</name>
    <dbReference type="NCBI Taxonomy" id="506608"/>
    <lineage>
        <taxon>Eukaryota</taxon>
        <taxon>Metazoa</taxon>
        <taxon>Ecdysozoa</taxon>
        <taxon>Arthropoda</taxon>
        <taxon>Hexapoda</taxon>
        <taxon>Insecta</taxon>
        <taxon>Pterygota</taxon>
        <taxon>Neoptera</taxon>
        <taxon>Paraneoptera</taxon>
        <taxon>Hemiptera</taxon>
        <taxon>Sternorrhyncha</taxon>
        <taxon>Aphidomorpha</taxon>
        <taxon>Aphidoidea</taxon>
        <taxon>Aphididae</taxon>
        <taxon>Lachninae</taxon>
        <taxon>Cinara</taxon>
    </lineage>
</organism>
<evidence type="ECO:0000313" key="1">
    <source>
        <dbReference type="EMBL" id="VVC33046.1"/>
    </source>
</evidence>
<keyword evidence="2" id="KW-1185">Reference proteome</keyword>
<reference evidence="1 2" key="1">
    <citation type="submission" date="2019-08" db="EMBL/GenBank/DDBJ databases">
        <authorList>
            <person name="Alioto T."/>
            <person name="Alioto T."/>
            <person name="Gomez Garrido J."/>
        </authorList>
    </citation>
    <scope>NUCLEOTIDE SEQUENCE [LARGE SCALE GENOMIC DNA]</scope>
</reference>
<dbReference type="EMBL" id="CABPRJ010000962">
    <property type="protein sequence ID" value="VVC33046.1"/>
    <property type="molecule type" value="Genomic_DNA"/>
</dbReference>
<proteinExistence type="predicted"/>
<sequence length="122" mass="14482">MRIWVNRTATSWSVLKRDGLETTIWIRQMSGTEIKYEQSMRNTENRGAIDPRVDENRKENYQNLLRNRRNDRYRRSRGETSGMTAAVKSRDSEFLYNRSAFGYRRGRCGLSRLSARKVSVRQ</sequence>
<protein>
    <submittedName>
        <fullName evidence="1">Uncharacterized protein</fullName>
    </submittedName>
</protein>
<name>A0A5E4MN51_9HEMI</name>
<accession>A0A5E4MN51</accession>
<dbReference type="AlphaFoldDB" id="A0A5E4MN51"/>
<dbReference type="Proteomes" id="UP000325440">
    <property type="component" value="Unassembled WGS sequence"/>
</dbReference>
<evidence type="ECO:0000313" key="2">
    <source>
        <dbReference type="Proteomes" id="UP000325440"/>
    </source>
</evidence>
<gene>
    <name evidence="1" type="ORF">CINCED_3A016627</name>
</gene>